<evidence type="ECO:0000256" key="2">
    <source>
        <dbReference type="PROSITE-ProRule" id="PRU00024"/>
    </source>
</evidence>
<keyword evidence="6" id="KW-1185">Reference proteome</keyword>
<dbReference type="SMART" id="SM00336">
    <property type="entry name" value="BBOX"/>
    <property type="match status" value="2"/>
</dbReference>
<keyword evidence="2" id="KW-0862">Zinc</keyword>
<evidence type="ECO:0000256" key="1">
    <source>
        <dbReference type="ARBA" id="ARBA00022737"/>
    </source>
</evidence>
<feature type="domain" description="B box-type" evidence="4">
    <location>
        <begin position="521"/>
        <end position="568"/>
    </location>
</feature>
<feature type="compositionally biased region" description="Low complexity" evidence="3">
    <location>
        <begin position="279"/>
        <end position="289"/>
    </location>
</feature>
<dbReference type="InterPro" id="IPR014756">
    <property type="entry name" value="Ig_E-set"/>
</dbReference>
<dbReference type="InterPro" id="IPR047153">
    <property type="entry name" value="TRIM45/56/19-like"/>
</dbReference>
<dbReference type="GO" id="GO:0061630">
    <property type="term" value="F:ubiquitin protein ligase activity"/>
    <property type="evidence" value="ECO:0007669"/>
    <property type="project" value="TreeGrafter"/>
</dbReference>
<proteinExistence type="predicted"/>
<dbReference type="Pfam" id="PF00630">
    <property type="entry name" value="Filamin"/>
    <property type="match status" value="1"/>
</dbReference>
<protein>
    <recommendedName>
        <fullName evidence="4">B box-type domain-containing protein</fullName>
    </recommendedName>
</protein>
<name>A0A1B0A4R7_GLOPL</name>
<dbReference type="AlphaFoldDB" id="A0A1B0A4R7"/>
<keyword evidence="2" id="KW-0863">Zinc-finger</keyword>
<dbReference type="InterPro" id="IPR001298">
    <property type="entry name" value="Filamin/ABP280_rpt"/>
</dbReference>
<evidence type="ECO:0000313" key="5">
    <source>
        <dbReference type="EnsemblMetazoa" id="GPAI034440-PA"/>
    </source>
</evidence>
<dbReference type="InterPro" id="IPR000315">
    <property type="entry name" value="Znf_B-box"/>
</dbReference>
<dbReference type="Gene3D" id="2.60.40.10">
    <property type="entry name" value="Immunoglobulins"/>
    <property type="match status" value="1"/>
</dbReference>
<dbReference type="Gene3D" id="3.30.160.60">
    <property type="entry name" value="Classic Zinc Finger"/>
    <property type="match status" value="1"/>
</dbReference>
<feature type="region of interest" description="Disordered" evidence="3">
    <location>
        <begin position="279"/>
        <end position="308"/>
    </location>
</feature>
<dbReference type="Pfam" id="PF00643">
    <property type="entry name" value="zf-B_box"/>
    <property type="match status" value="1"/>
</dbReference>
<dbReference type="InterPro" id="IPR017868">
    <property type="entry name" value="Filamin/ABP280_repeat-like"/>
</dbReference>
<reference evidence="5" key="2">
    <citation type="submission" date="2020-05" db="UniProtKB">
        <authorList>
            <consortium name="EnsemblMetazoa"/>
        </authorList>
    </citation>
    <scope>IDENTIFICATION</scope>
    <source>
        <strain evidence="5">IAEA</strain>
    </source>
</reference>
<feature type="domain" description="B box-type" evidence="4">
    <location>
        <begin position="586"/>
        <end position="627"/>
    </location>
</feature>
<dbReference type="SUPFAM" id="SSF57845">
    <property type="entry name" value="B-box zinc-binding domain"/>
    <property type="match status" value="1"/>
</dbReference>
<reference evidence="6" key="1">
    <citation type="submission" date="2014-03" db="EMBL/GenBank/DDBJ databases">
        <authorList>
            <person name="Aksoy S."/>
            <person name="Warren W."/>
            <person name="Wilson R.K."/>
        </authorList>
    </citation>
    <scope>NUCLEOTIDE SEQUENCE [LARGE SCALE GENOMIC DNA]</scope>
    <source>
        <strain evidence="6">IAEA</strain>
    </source>
</reference>
<evidence type="ECO:0000313" key="6">
    <source>
        <dbReference type="Proteomes" id="UP000092445"/>
    </source>
</evidence>
<dbReference type="SUPFAM" id="SSF81296">
    <property type="entry name" value="E set domains"/>
    <property type="match status" value="1"/>
</dbReference>
<evidence type="ECO:0000259" key="4">
    <source>
        <dbReference type="PROSITE" id="PS50119"/>
    </source>
</evidence>
<dbReference type="PANTHER" id="PTHR25462">
    <property type="entry name" value="BONUS, ISOFORM C-RELATED"/>
    <property type="match status" value="1"/>
</dbReference>
<feature type="compositionally biased region" description="Polar residues" evidence="3">
    <location>
        <begin position="329"/>
        <end position="339"/>
    </location>
</feature>
<dbReference type="SMART" id="SM00557">
    <property type="entry name" value="IG_FLMN"/>
    <property type="match status" value="1"/>
</dbReference>
<dbReference type="PROSITE" id="PS50119">
    <property type="entry name" value="ZF_BBOX"/>
    <property type="match status" value="2"/>
</dbReference>
<dbReference type="EnsemblMetazoa" id="GPAI034440-RA">
    <property type="protein sequence ID" value="GPAI034440-PA"/>
    <property type="gene ID" value="GPAI034440"/>
</dbReference>
<dbReference type="PANTHER" id="PTHR25462:SF291">
    <property type="entry name" value="E3 UBIQUITIN-PROTEIN LIGASE TRIM45"/>
    <property type="match status" value="1"/>
</dbReference>
<keyword evidence="1" id="KW-0677">Repeat</keyword>
<feature type="compositionally biased region" description="Basic residues" evidence="3">
    <location>
        <begin position="438"/>
        <end position="451"/>
    </location>
</feature>
<organism evidence="5 6">
    <name type="scientific">Glossina pallidipes</name>
    <name type="common">Tsetse fly</name>
    <dbReference type="NCBI Taxonomy" id="7398"/>
    <lineage>
        <taxon>Eukaryota</taxon>
        <taxon>Metazoa</taxon>
        <taxon>Ecdysozoa</taxon>
        <taxon>Arthropoda</taxon>
        <taxon>Hexapoda</taxon>
        <taxon>Insecta</taxon>
        <taxon>Pterygota</taxon>
        <taxon>Neoptera</taxon>
        <taxon>Endopterygota</taxon>
        <taxon>Diptera</taxon>
        <taxon>Brachycera</taxon>
        <taxon>Muscomorpha</taxon>
        <taxon>Hippoboscoidea</taxon>
        <taxon>Glossinidae</taxon>
        <taxon>Glossina</taxon>
    </lineage>
</organism>
<evidence type="ECO:0000256" key="3">
    <source>
        <dbReference type="SAM" id="MobiDB-lite"/>
    </source>
</evidence>
<feature type="compositionally biased region" description="Polar residues" evidence="3">
    <location>
        <begin position="406"/>
        <end position="436"/>
    </location>
</feature>
<dbReference type="Proteomes" id="UP000092445">
    <property type="component" value="Unassembled WGS sequence"/>
</dbReference>
<dbReference type="STRING" id="7398.A0A1B0A4R7"/>
<dbReference type="VEuPathDB" id="VectorBase:GPAI034440"/>
<dbReference type="InterPro" id="IPR013783">
    <property type="entry name" value="Ig-like_fold"/>
</dbReference>
<feature type="region of interest" description="Disordered" evidence="3">
    <location>
        <begin position="390"/>
        <end position="451"/>
    </location>
</feature>
<feature type="region of interest" description="Disordered" evidence="3">
    <location>
        <begin position="199"/>
        <end position="227"/>
    </location>
</feature>
<accession>A0A1B0A4R7</accession>
<dbReference type="GO" id="GO:0008270">
    <property type="term" value="F:zinc ion binding"/>
    <property type="evidence" value="ECO:0007669"/>
    <property type="project" value="UniProtKB-KW"/>
</dbReference>
<keyword evidence="2" id="KW-0479">Metal-binding</keyword>
<sequence>MSTNYVNENQSVARAEQVNVSDNVKISRSTSSDSYVWKLPDEAAHQEYHIVPNEEPEELVDEEREVTEKQNISSDSLKALHKSCEPEKIHLNLNAEKVSLKSLQHFNKNKKMSKTTTTIPTITNSSLMSPINKSIKTTNLHWKNTKAPNDEKCSRQQHMSTPLNFTIVPINLAKERQTTHEEMQKLPEIKLTSFLEDRRTNTFNSSNPPTTKLPLMKAPNRTSKTDCAKDGINEKIHIPSRKASLNSELIDQPECSTSPESMLDNVLSAASSFSVHSSSVSSNSVLGESENLKGRKAKTDCSPSTPPLHTVKHVAINLPSPPAVRLPKNKNNSLLPSSPLTELKTNVKKTGEKSCEMKTARNLLSVPNLPLSITSSESFETATNCSSIPFWSQPNSMQPREPTETKVLSTTKTNSLYSSSPEITSVRSNSDLSTITSKQRHSSFSFKRKKSADRLTIKGKNRTKQIKDETPSNLDAKNLIMCDICQFPTELPLGGIRQLPQNFLILRKIEELHFKISEKTLSSIWCSLCCEETSATYHCLNCTVNLCTLCKEAHERQRSTSGHKIQNILELRKKHKQKNNRNDNTRLPLKCIMHPEFEMKFFCVACLQVACTDCLALLHKGHKYETAAKAINHYGKVLKDSAEQTRPLCNYAEHSVEKLNETAKCINRKCDEIKTQVETFVNSYFEAVEVHRNTLLQQVHRARESKVEMILEQQLSLEKRAQDASMAIQFTQELTEMTSDVEILSFLKILLQRFEYCQQFKAPVDPKISDSLHFLPKIRAPSTKSQNDIPMFGIITMQTVEPSLCTLQWDGFTQLRLHKKVELTLISRDADGVPLCHGGLEIKVKLKYKEQSIKLLPTDVHDNRDGTYAITFIPDSQGTLLKGNKMMKCSCEGRMPGYNNGCGHGHTGHPGRRHWSCCGNVLENSECNVANKLLNPST</sequence>
<feature type="compositionally biased region" description="Basic and acidic residues" evidence="3">
    <location>
        <begin position="290"/>
        <end position="299"/>
    </location>
</feature>
<feature type="region of interest" description="Disordered" evidence="3">
    <location>
        <begin position="320"/>
        <end position="339"/>
    </location>
</feature>
<feature type="compositionally biased region" description="Low complexity" evidence="3">
    <location>
        <begin position="201"/>
        <end position="210"/>
    </location>
</feature>